<gene>
    <name evidence="1" type="ORF">Sjap_021970</name>
</gene>
<keyword evidence="2" id="KW-1185">Reference proteome</keyword>
<name>A0AAP0EV68_9MAGN</name>
<evidence type="ECO:0000313" key="1">
    <source>
        <dbReference type="EMBL" id="KAK9096473.1"/>
    </source>
</evidence>
<comment type="caution">
    <text evidence="1">The sequence shown here is derived from an EMBL/GenBank/DDBJ whole genome shotgun (WGS) entry which is preliminary data.</text>
</comment>
<protein>
    <submittedName>
        <fullName evidence="1">Uncharacterized protein</fullName>
    </submittedName>
</protein>
<dbReference type="Proteomes" id="UP001417504">
    <property type="component" value="Unassembled WGS sequence"/>
</dbReference>
<proteinExistence type="predicted"/>
<organism evidence="1 2">
    <name type="scientific">Stephania japonica</name>
    <dbReference type="NCBI Taxonomy" id="461633"/>
    <lineage>
        <taxon>Eukaryota</taxon>
        <taxon>Viridiplantae</taxon>
        <taxon>Streptophyta</taxon>
        <taxon>Embryophyta</taxon>
        <taxon>Tracheophyta</taxon>
        <taxon>Spermatophyta</taxon>
        <taxon>Magnoliopsida</taxon>
        <taxon>Ranunculales</taxon>
        <taxon>Menispermaceae</taxon>
        <taxon>Menispermoideae</taxon>
        <taxon>Cissampelideae</taxon>
        <taxon>Stephania</taxon>
    </lineage>
</organism>
<dbReference type="EMBL" id="JBBNAE010000009">
    <property type="protein sequence ID" value="KAK9096473.1"/>
    <property type="molecule type" value="Genomic_DNA"/>
</dbReference>
<sequence>MLGKNEFEKELIKESSEKYRDRKDKGIHILPIESKQTATSPSGAPSPLVLASTQAPAPFSSGENNLVASSLLPATSTLEMASYNSCPFQMPRFFSGQGALQNAAVSSSSCVLW</sequence>
<accession>A0AAP0EV68</accession>
<reference evidence="1 2" key="1">
    <citation type="submission" date="2024-01" db="EMBL/GenBank/DDBJ databases">
        <title>Genome assemblies of Stephania.</title>
        <authorList>
            <person name="Yang L."/>
        </authorList>
    </citation>
    <scope>NUCLEOTIDE SEQUENCE [LARGE SCALE GENOMIC DNA]</scope>
    <source>
        <strain evidence="1">QJT</strain>
        <tissue evidence="1">Leaf</tissue>
    </source>
</reference>
<dbReference type="AlphaFoldDB" id="A0AAP0EV68"/>
<evidence type="ECO:0000313" key="2">
    <source>
        <dbReference type="Proteomes" id="UP001417504"/>
    </source>
</evidence>